<evidence type="ECO:0000256" key="1">
    <source>
        <dbReference type="SAM" id="Phobius"/>
    </source>
</evidence>
<organism evidence="2 3">
    <name type="scientific">Hesseltinella vesiculosa</name>
    <dbReference type="NCBI Taxonomy" id="101127"/>
    <lineage>
        <taxon>Eukaryota</taxon>
        <taxon>Fungi</taxon>
        <taxon>Fungi incertae sedis</taxon>
        <taxon>Mucoromycota</taxon>
        <taxon>Mucoromycotina</taxon>
        <taxon>Mucoromycetes</taxon>
        <taxon>Mucorales</taxon>
        <taxon>Cunninghamellaceae</taxon>
        <taxon>Hesseltinella</taxon>
    </lineage>
</organism>
<evidence type="ECO:0000313" key="2">
    <source>
        <dbReference type="EMBL" id="ORX58771.1"/>
    </source>
</evidence>
<feature type="transmembrane region" description="Helical" evidence="1">
    <location>
        <begin position="60"/>
        <end position="77"/>
    </location>
</feature>
<gene>
    <name evidence="2" type="ORF">DM01DRAFT_1400161</name>
</gene>
<dbReference type="Proteomes" id="UP000242146">
    <property type="component" value="Unassembled WGS sequence"/>
</dbReference>
<name>A0A1X2GPU1_9FUNG</name>
<proteinExistence type="predicted"/>
<protein>
    <submittedName>
        <fullName evidence="2">Uncharacterized protein</fullName>
    </submittedName>
</protein>
<keyword evidence="3" id="KW-1185">Reference proteome</keyword>
<sequence length="90" mass="10406">MTMPNPTKTWCSGQRGRRCYIWPNDCVRRGQASKVSNKSWPGQQRFGRFAQDSSDKNGKVLTFAFLVVGNHATFYILHRNQSFYVMSEIL</sequence>
<evidence type="ECO:0000313" key="3">
    <source>
        <dbReference type="Proteomes" id="UP000242146"/>
    </source>
</evidence>
<keyword evidence="1" id="KW-1133">Transmembrane helix</keyword>
<comment type="caution">
    <text evidence="2">The sequence shown here is derived from an EMBL/GenBank/DDBJ whole genome shotgun (WGS) entry which is preliminary data.</text>
</comment>
<keyword evidence="1" id="KW-0812">Transmembrane</keyword>
<reference evidence="2 3" key="1">
    <citation type="submission" date="2016-07" db="EMBL/GenBank/DDBJ databases">
        <title>Pervasive Adenine N6-methylation of Active Genes in Fungi.</title>
        <authorList>
            <consortium name="DOE Joint Genome Institute"/>
            <person name="Mondo S.J."/>
            <person name="Dannebaum R.O."/>
            <person name="Kuo R.C."/>
            <person name="Labutti K."/>
            <person name="Haridas S."/>
            <person name="Kuo A."/>
            <person name="Salamov A."/>
            <person name="Ahrendt S.R."/>
            <person name="Lipzen A."/>
            <person name="Sullivan W."/>
            <person name="Andreopoulos W.B."/>
            <person name="Clum A."/>
            <person name="Lindquist E."/>
            <person name="Daum C."/>
            <person name="Ramamoorthy G.K."/>
            <person name="Gryganskyi A."/>
            <person name="Culley D."/>
            <person name="Magnuson J.K."/>
            <person name="James T.Y."/>
            <person name="O'Malley M.A."/>
            <person name="Stajich J.E."/>
            <person name="Spatafora J.W."/>
            <person name="Visel A."/>
            <person name="Grigoriev I.V."/>
        </authorList>
    </citation>
    <scope>NUCLEOTIDE SEQUENCE [LARGE SCALE GENOMIC DNA]</scope>
    <source>
        <strain evidence="2 3">NRRL 3301</strain>
    </source>
</reference>
<keyword evidence="1" id="KW-0472">Membrane</keyword>
<accession>A0A1X2GPU1</accession>
<dbReference type="AlphaFoldDB" id="A0A1X2GPU1"/>
<dbReference type="EMBL" id="MCGT01000006">
    <property type="protein sequence ID" value="ORX58771.1"/>
    <property type="molecule type" value="Genomic_DNA"/>
</dbReference>